<dbReference type="Proteomes" id="UP001145114">
    <property type="component" value="Unassembled WGS sequence"/>
</dbReference>
<name>A0ACC1HFG3_9FUNG</name>
<accession>A0ACC1HFG3</accession>
<reference evidence="1" key="1">
    <citation type="submission" date="2022-06" db="EMBL/GenBank/DDBJ databases">
        <title>Phylogenomic reconstructions and comparative analyses of Kickxellomycotina fungi.</title>
        <authorList>
            <person name="Reynolds N.K."/>
            <person name="Stajich J.E."/>
            <person name="Barry K."/>
            <person name="Grigoriev I.V."/>
            <person name="Crous P."/>
            <person name="Smith M.E."/>
        </authorList>
    </citation>
    <scope>NUCLEOTIDE SEQUENCE</scope>
    <source>
        <strain evidence="1">RSA 2271</strain>
    </source>
</reference>
<sequence length="197" mass="21249">MTTEDSVRGIPKPATISLPISGITVKFPFKPYGSQLAMMNQIIRALQKGTNAMIESPTGSGKSLALLCATLGWVEHQSRQRMERIAKLQEEYSEISNEISAEQERIASCYKTQGSSEPSDATDELLGPLNTSVSDKLLGSQPFTDNGKRRSPLTSGQAASLDDLDPGLLENLAEGAGARAGSPRYKDDIVIKDDSFE</sequence>
<dbReference type="EMBL" id="JAMZIH010005500">
    <property type="protein sequence ID" value="KAJ1675081.1"/>
    <property type="molecule type" value="Genomic_DNA"/>
</dbReference>
<keyword evidence="2" id="KW-1185">Reference proteome</keyword>
<proteinExistence type="predicted"/>
<protein>
    <submittedName>
        <fullName evidence="1">Uncharacterized protein</fullName>
    </submittedName>
</protein>
<evidence type="ECO:0000313" key="2">
    <source>
        <dbReference type="Proteomes" id="UP001145114"/>
    </source>
</evidence>
<organism evidence="1 2">
    <name type="scientific">Spiromyces aspiralis</name>
    <dbReference type="NCBI Taxonomy" id="68401"/>
    <lineage>
        <taxon>Eukaryota</taxon>
        <taxon>Fungi</taxon>
        <taxon>Fungi incertae sedis</taxon>
        <taxon>Zoopagomycota</taxon>
        <taxon>Kickxellomycotina</taxon>
        <taxon>Kickxellomycetes</taxon>
        <taxon>Kickxellales</taxon>
        <taxon>Kickxellaceae</taxon>
        <taxon>Spiromyces</taxon>
    </lineage>
</organism>
<evidence type="ECO:0000313" key="1">
    <source>
        <dbReference type="EMBL" id="KAJ1675081.1"/>
    </source>
</evidence>
<comment type="caution">
    <text evidence="1">The sequence shown here is derived from an EMBL/GenBank/DDBJ whole genome shotgun (WGS) entry which is preliminary data.</text>
</comment>
<feature type="non-terminal residue" evidence="1">
    <location>
        <position position="197"/>
    </location>
</feature>
<gene>
    <name evidence="1" type="ORF">EV182_001972</name>
</gene>